<dbReference type="EMBL" id="PJDT01000031">
    <property type="protein sequence ID" value="PKC86853.1"/>
    <property type="molecule type" value="Genomic_DNA"/>
</dbReference>
<gene>
    <name evidence="1" type="ORF">APC1503_2070</name>
</gene>
<dbReference type="Proteomes" id="UP000232654">
    <property type="component" value="Unassembled WGS sequence"/>
</dbReference>
<name>A0A2N0SYJ0_BIFLN</name>
<sequence length="144" mass="15965">MSEKIDLQQEALNALKDEGLGSNSLRQASSKRGKQLSVNQPLTDSEARNIFINGAEDFYSLSANPQFSNVAELFDAWLTEHDRQLLAKTETEAGKRISSELKLEHASDAHARTEPSRAYIQGCKAARSLLEDAIRDMTQEQGTL</sequence>
<evidence type="ECO:0000313" key="2">
    <source>
        <dbReference type="Proteomes" id="UP000232654"/>
    </source>
</evidence>
<accession>A0A2N0SYJ0</accession>
<evidence type="ECO:0000313" key="1">
    <source>
        <dbReference type="EMBL" id="PKC86853.1"/>
    </source>
</evidence>
<dbReference type="AlphaFoldDB" id="A0A2N0SYJ0"/>
<organism evidence="1 2">
    <name type="scientific">Bifidobacterium longum</name>
    <dbReference type="NCBI Taxonomy" id="216816"/>
    <lineage>
        <taxon>Bacteria</taxon>
        <taxon>Bacillati</taxon>
        <taxon>Actinomycetota</taxon>
        <taxon>Actinomycetes</taxon>
        <taxon>Bifidobacteriales</taxon>
        <taxon>Bifidobacteriaceae</taxon>
        <taxon>Bifidobacterium</taxon>
    </lineage>
</organism>
<proteinExistence type="predicted"/>
<comment type="caution">
    <text evidence="1">The sequence shown here is derived from an EMBL/GenBank/DDBJ whole genome shotgun (WGS) entry which is preliminary data.</text>
</comment>
<dbReference type="RefSeq" id="WP_232781326.1">
    <property type="nucleotide sequence ID" value="NZ_PJDT01000031.1"/>
</dbReference>
<protein>
    <submittedName>
        <fullName evidence="1">Uncharacterized protein</fullName>
    </submittedName>
</protein>
<reference evidence="1 2" key="1">
    <citation type="submission" date="2017-12" db="EMBL/GenBank/DDBJ databases">
        <title>Bifidobacterium longum APC/DPC strains.</title>
        <authorList>
            <person name="Arboleya S."/>
        </authorList>
    </citation>
    <scope>NUCLEOTIDE SEQUENCE [LARGE SCALE GENOMIC DNA]</scope>
    <source>
        <strain evidence="1 2">APC1503</strain>
    </source>
</reference>